<organism evidence="2 3">
    <name type="scientific">Trametes coccinea (strain BRFM310)</name>
    <name type="common">Pycnoporus coccineus</name>
    <dbReference type="NCBI Taxonomy" id="1353009"/>
    <lineage>
        <taxon>Eukaryota</taxon>
        <taxon>Fungi</taxon>
        <taxon>Dikarya</taxon>
        <taxon>Basidiomycota</taxon>
        <taxon>Agaricomycotina</taxon>
        <taxon>Agaricomycetes</taxon>
        <taxon>Polyporales</taxon>
        <taxon>Polyporaceae</taxon>
        <taxon>Trametes</taxon>
    </lineage>
</organism>
<gene>
    <name evidence="2" type="ORF">PYCCODRAFT_1215389</name>
</gene>
<dbReference type="EMBL" id="KZ084163">
    <property type="protein sequence ID" value="OSC96887.1"/>
    <property type="molecule type" value="Genomic_DNA"/>
</dbReference>
<sequence>MGALNAQHARITLHPVASRVLRPDSRSPTSAVAFSGQFGSSTPRWGRRVPPTWRTRTGAVADGMMGHSVPGIARPAWFSSHTAMYGFSCVMQGRYICDAHRSQERENEEQEGGRTCTTVVMIAGEGCSLWLKRDTIGLALRAWGVTHDSRSKVL</sequence>
<accession>A0A1Y2I6V9</accession>
<evidence type="ECO:0000313" key="3">
    <source>
        <dbReference type="Proteomes" id="UP000193067"/>
    </source>
</evidence>
<proteinExistence type="predicted"/>
<dbReference type="AlphaFoldDB" id="A0A1Y2I6V9"/>
<name>A0A1Y2I6V9_TRAC3</name>
<dbReference type="Proteomes" id="UP000193067">
    <property type="component" value="Unassembled WGS sequence"/>
</dbReference>
<feature type="compositionally biased region" description="Polar residues" evidence="1">
    <location>
        <begin position="26"/>
        <end position="43"/>
    </location>
</feature>
<protein>
    <submittedName>
        <fullName evidence="2">Uncharacterized protein</fullName>
    </submittedName>
</protein>
<evidence type="ECO:0000313" key="2">
    <source>
        <dbReference type="EMBL" id="OSC96887.1"/>
    </source>
</evidence>
<feature type="region of interest" description="Disordered" evidence="1">
    <location>
        <begin position="22"/>
        <end position="45"/>
    </location>
</feature>
<evidence type="ECO:0000256" key="1">
    <source>
        <dbReference type="SAM" id="MobiDB-lite"/>
    </source>
</evidence>
<keyword evidence="3" id="KW-1185">Reference proteome</keyword>
<reference evidence="2 3" key="1">
    <citation type="journal article" date="2015" name="Biotechnol. Biofuels">
        <title>Enhanced degradation of softwood versus hardwood by the white-rot fungus Pycnoporus coccineus.</title>
        <authorList>
            <person name="Couturier M."/>
            <person name="Navarro D."/>
            <person name="Chevret D."/>
            <person name="Henrissat B."/>
            <person name="Piumi F."/>
            <person name="Ruiz-Duenas F.J."/>
            <person name="Martinez A.T."/>
            <person name="Grigoriev I.V."/>
            <person name="Riley R."/>
            <person name="Lipzen A."/>
            <person name="Berrin J.G."/>
            <person name="Master E.R."/>
            <person name="Rosso M.N."/>
        </authorList>
    </citation>
    <scope>NUCLEOTIDE SEQUENCE [LARGE SCALE GENOMIC DNA]</scope>
    <source>
        <strain evidence="2 3">BRFM310</strain>
    </source>
</reference>